<dbReference type="PROSITE" id="PS51375">
    <property type="entry name" value="PPR"/>
    <property type="match status" value="1"/>
</dbReference>
<dbReference type="InterPro" id="IPR002885">
    <property type="entry name" value="PPR_rpt"/>
</dbReference>
<keyword evidence="2" id="KW-0677">Repeat</keyword>
<dbReference type="Pfam" id="PF14432">
    <property type="entry name" value="DYW_deaminase"/>
    <property type="match status" value="1"/>
</dbReference>
<dbReference type="GO" id="GO:0008270">
    <property type="term" value="F:zinc ion binding"/>
    <property type="evidence" value="ECO:0007669"/>
    <property type="project" value="InterPro"/>
</dbReference>
<evidence type="ECO:0000259" key="4">
    <source>
        <dbReference type="Pfam" id="PF14432"/>
    </source>
</evidence>
<evidence type="ECO:0000313" key="6">
    <source>
        <dbReference type="Proteomes" id="UP000436088"/>
    </source>
</evidence>
<dbReference type="PROSITE" id="PS51257">
    <property type="entry name" value="PROKAR_LIPOPROTEIN"/>
    <property type="match status" value="1"/>
</dbReference>
<dbReference type="Pfam" id="PF01535">
    <property type="entry name" value="PPR"/>
    <property type="match status" value="3"/>
</dbReference>
<accession>A0A6A2ZIS8</accession>
<feature type="domain" description="DYW" evidence="4">
    <location>
        <begin position="213"/>
        <end position="257"/>
    </location>
</feature>
<dbReference type="PANTHER" id="PTHR47926:SF482">
    <property type="entry name" value="PENTATRICOPEPTIDE REPEAT-CONTAINING PROTEIN CHLOROPLASTIC"/>
    <property type="match status" value="1"/>
</dbReference>
<dbReference type="GO" id="GO:0009451">
    <property type="term" value="P:RNA modification"/>
    <property type="evidence" value="ECO:0007669"/>
    <property type="project" value="InterPro"/>
</dbReference>
<comment type="caution">
    <text evidence="5">The sequence shown here is derived from an EMBL/GenBank/DDBJ whole genome shotgun (WGS) entry which is preliminary data.</text>
</comment>
<dbReference type="GO" id="GO:0003723">
    <property type="term" value="F:RNA binding"/>
    <property type="evidence" value="ECO:0007669"/>
    <property type="project" value="InterPro"/>
</dbReference>
<comment type="similarity">
    <text evidence="1">Belongs to the PPR family. PCMP-H subfamily.</text>
</comment>
<dbReference type="EMBL" id="VEPZ02001144">
    <property type="protein sequence ID" value="KAE8691768.1"/>
    <property type="molecule type" value="Genomic_DNA"/>
</dbReference>
<name>A0A6A2ZIS8_HIBSY</name>
<keyword evidence="6" id="KW-1185">Reference proteome</keyword>
<dbReference type="InterPro" id="IPR032867">
    <property type="entry name" value="DYW_dom"/>
</dbReference>
<organism evidence="5 6">
    <name type="scientific">Hibiscus syriacus</name>
    <name type="common">Rose of Sharon</name>
    <dbReference type="NCBI Taxonomy" id="106335"/>
    <lineage>
        <taxon>Eukaryota</taxon>
        <taxon>Viridiplantae</taxon>
        <taxon>Streptophyta</taxon>
        <taxon>Embryophyta</taxon>
        <taxon>Tracheophyta</taxon>
        <taxon>Spermatophyta</taxon>
        <taxon>Magnoliopsida</taxon>
        <taxon>eudicotyledons</taxon>
        <taxon>Gunneridae</taxon>
        <taxon>Pentapetalae</taxon>
        <taxon>rosids</taxon>
        <taxon>malvids</taxon>
        <taxon>Malvales</taxon>
        <taxon>Malvaceae</taxon>
        <taxon>Malvoideae</taxon>
        <taxon>Hibiscus</taxon>
    </lineage>
</organism>
<gene>
    <name evidence="5" type="ORF">F3Y22_tig00110879pilonHSYRG00004</name>
</gene>
<dbReference type="PANTHER" id="PTHR47926">
    <property type="entry name" value="PENTATRICOPEPTIDE REPEAT-CONTAINING PROTEIN"/>
    <property type="match status" value="1"/>
</dbReference>
<dbReference type="NCBIfam" id="TIGR00756">
    <property type="entry name" value="PPR"/>
    <property type="match status" value="1"/>
</dbReference>
<evidence type="ECO:0000256" key="3">
    <source>
        <dbReference type="PROSITE-ProRule" id="PRU00708"/>
    </source>
</evidence>
<reference evidence="5" key="1">
    <citation type="submission" date="2019-09" db="EMBL/GenBank/DDBJ databases">
        <title>Draft genome information of white flower Hibiscus syriacus.</title>
        <authorList>
            <person name="Kim Y.-M."/>
        </authorList>
    </citation>
    <scope>NUCLEOTIDE SEQUENCE [LARGE SCALE GENOMIC DNA]</scope>
    <source>
        <strain evidence="5">YM2019G1</strain>
    </source>
</reference>
<dbReference type="InterPro" id="IPR046960">
    <property type="entry name" value="PPR_At4g14850-like_plant"/>
</dbReference>
<proteinExistence type="inferred from homology"/>
<evidence type="ECO:0000256" key="1">
    <source>
        <dbReference type="ARBA" id="ARBA00006643"/>
    </source>
</evidence>
<evidence type="ECO:0000313" key="5">
    <source>
        <dbReference type="EMBL" id="KAE8691768.1"/>
    </source>
</evidence>
<sequence length="278" mass="31248">MPFRNVVSWSAMIACYAKNEKPFEALELFRGMMIKTHDLVPNSVIMVSVLQACAAVCFGARKVYPCLRRGLDSVLPVISALITMYSRCGELELGQQIFDWMEKRDVVHAGLVEGGKRLFDSIKVHGMIPSVEHYACMVGLLGRSNRLEEAARIIDEMRMEPGAKVWGSLLGSCRIHWNYVLLADIYAEAQMWDDIKQGSCLKLSRSEKNESEGLYDLDEGKKEQILLGHGEKLAVAFGLIDTNKGETIKITKNLSVKTVIRSQSSIPSLQIKRFWFVT</sequence>
<dbReference type="AlphaFoldDB" id="A0A6A2ZIS8"/>
<dbReference type="Proteomes" id="UP000436088">
    <property type="component" value="Unassembled WGS sequence"/>
</dbReference>
<dbReference type="InterPro" id="IPR011990">
    <property type="entry name" value="TPR-like_helical_dom_sf"/>
</dbReference>
<protein>
    <submittedName>
        <fullName evidence="5">Myosin heavy chain-related</fullName>
    </submittedName>
</protein>
<evidence type="ECO:0000256" key="2">
    <source>
        <dbReference type="ARBA" id="ARBA00022737"/>
    </source>
</evidence>
<dbReference type="Gene3D" id="1.25.40.10">
    <property type="entry name" value="Tetratricopeptide repeat domain"/>
    <property type="match status" value="2"/>
</dbReference>
<feature type="repeat" description="PPR" evidence="3">
    <location>
        <begin position="5"/>
        <end position="39"/>
    </location>
</feature>